<dbReference type="OrthoDB" id="5114842at2"/>
<dbReference type="eggNOG" id="COG4570">
    <property type="taxonomic scope" value="Bacteria"/>
</dbReference>
<gene>
    <name evidence="1" type="ORF">DesyoDRAFT_1090</name>
</gene>
<sequence length="122" mass="13667">MLITISGRPIPAVRMTGRGKYVKPEAARYLAYKEQIGWLALSQTKEPIINPVSVNVKVFLHGKSSLMGNDGDVDNYLKSALDGCNKIVWLDDRQVNKATVEKIPCRHAKDERMEIEVLEVGE</sequence>
<dbReference type="InterPro" id="IPR008822">
    <property type="entry name" value="Endonuclease_RusA-like"/>
</dbReference>
<evidence type="ECO:0000313" key="2">
    <source>
        <dbReference type="Proteomes" id="UP000005104"/>
    </source>
</evidence>
<dbReference type="GO" id="GO:0000287">
    <property type="term" value="F:magnesium ion binding"/>
    <property type="evidence" value="ECO:0007669"/>
    <property type="project" value="InterPro"/>
</dbReference>
<dbReference type="Proteomes" id="UP000005104">
    <property type="component" value="Chromosome"/>
</dbReference>
<name>H5Y262_9FIRM</name>
<dbReference type="STRING" id="768710.DesyoDRAFT_1090"/>
<dbReference type="Pfam" id="PF05866">
    <property type="entry name" value="RusA"/>
    <property type="match status" value="1"/>
</dbReference>
<dbReference type="HOGENOM" id="CLU_124338_2_0_9"/>
<organism evidence="1 2">
    <name type="scientific">Desulfosporosinus youngiae DSM 17734</name>
    <dbReference type="NCBI Taxonomy" id="768710"/>
    <lineage>
        <taxon>Bacteria</taxon>
        <taxon>Bacillati</taxon>
        <taxon>Bacillota</taxon>
        <taxon>Clostridia</taxon>
        <taxon>Eubacteriales</taxon>
        <taxon>Desulfitobacteriaceae</taxon>
        <taxon>Desulfosporosinus</taxon>
    </lineage>
</organism>
<dbReference type="InterPro" id="IPR036614">
    <property type="entry name" value="RusA-like_sf"/>
</dbReference>
<dbReference type="RefSeq" id="WP_007780400.1">
    <property type="nucleotide sequence ID" value="NZ_CM001441.1"/>
</dbReference>
<keyword evidence="2" id="KW-1185">Reference proteome</keyword>
<dbReference type="Gene3D" id="3.30.1330.70">
    <property type="entry name" value="Holliday junction resolvase RusA"/>
    <property type="match status" value="1"/>
</dbReference>
<proteinExistence type="predicted"/>
<dbReference type="AlphaFoldDB" id="H5Y262"/>
<accession>H5Y262</accession>
<dbReference type="GO" id="GO:0006281">
    <property type="term" value="P:DNA repair"/>
    <property type="evidence" value="ECO:0007669"/>
    <property type="project" value="InterPro"/>
</dbReference>
<protein>
    <submittedName>
        <fullName evidence="1">Holliday junction resolvase</fullName>
    </submittedName>
</protein>
<dbReference type="EMBL" id="CM001441">
    <property type="protein sequence ID" value="EHQ88260.1"/>
    <property type="molecule type" value="Genomic_DNA"/>
</dbReference>
<dbReference type="GO" id="GO:0006310">
    <property type="term" value="P:DNA recombination"/>
    <property type="evidence" value="ECO:0007669"/>
    <property type="project" value="InterPro"/>
</dbReference>
<reference evidence="1 2" key="1">
    <citation type="submission" date="2011-11" db="EMBL/GenBank/DDBJ databases">
        <title>The Noncontiguous Finished genome of Desulfosporosinus youngiae DSM 17734.</title>
        <authorList>
            <consortium name="US DOE Joint Genome Institute (JGI-PGF)"/>
            <person name="Lucas S."/>
            <person name="Han J."/>
            <person name="Lapidus A."/>
            <person name="Cheng J.-F."/>
            <person name="Goodwin L."/>
            <person name="Pitluck S."/>
            <person name="Peters L."/>
            <person name="Ovchinnikova G."/>
            <person name="Lu M."/>
            <person name="Land M.L."/>
            <person name="Hauser L."/>
            <person name="Pester M."/>
            <person name="Spring S."/>
            <person name="Ollivier B."/>
            <person name="Rattei T."/>
            <person name="Klenk H.-P."/>
            <person name="Wagner M."/>
            <person name="Loy A."/>
            <person name="Woyke T.J."/>
        </authorList>
    </citation>
    <scope>NUCLEOTIDE SEQUENCE [LARGE SCALE GENOMIC DNA]</scope>
    <source>
        <strain evidence="1 2">DSM 17734</strain>
    </source>
</reference>
<dbReference type="SUPFAM" id="SSF103084">
    <property type="entry name" value="Holliday junction resolvase RusA"/>
    <property type="match status" value="1"/>
</dbReference>
<evidence type="ECO:0000313" key="1">
    <source>
        <dbReference type="EMBL" id="EHQ88260.1"/>
    </source>
</evidence>